<comment type="caution">
    <text evidence="2">The sequence shown here is derived from an EMBL/GenBank/DDBJ whole genome shotgun (WGS) entry which is preliminary data.</text>
</comment>
<evidence type="ECO:0000256" key="1">
    <source>
        <dbReference type="SAM" id="MobiDB-lite"/>
    </source>
</evidence>
<dbReference type="EMBL" id="JAHRIP010012463">
    <property type="protein sequence ID" value="MEQ2285073.1"/>
    <property type="molecule type" value="Genomic_DNA"/>
</dbReference>
<evidence type="ECO:0000313" key="2">
    <source>
        <dbReference type="EMBL" id="MEQ2285073.1"/>
    </source>
</evidence>
<name>A0ABV0XU91_9TELE</name>
<keyword evidence="3" id="KW-1185">Reference proteome</keyword>
<dbReference type="Proteomes" id="UP001469553">
    <property type="component" value="Unassembled WGS sequence"/>
</dbReference>
<proteinExistence type="predicted"/>
<evidence type="ECO:0000313" key="3">
    <source>
        <dbReference type="Proteomes" id="UP001469553"/>
    </source>
</evidence>
<protein>
    <submittedName>
        <fullName evidence="2">Uncharacterized protein</fullName>
    </submittedName>
</protein>
<sequence>MRFPNSCLRFGPPTNHTVTEGTNQMDQADRAKELKSWIKQQDETLCALYGEEVEICSSPLLLEEMEECVRETDWAAMTSEPGQNCSSPAHASSKLWRSRCKHSTPAAAAPAELVMSIAASPQLKLTAASAEPSSPPPAAAEFLAGFSSRPGRRCRRRAAATGRVWVDASYVSTEGPPTMASSRLFPPVWVQSGPETPEQELMRLRMMDFTGYRRSFPEELDFVHFILEAEFLGRGWLDTPVPLSAGGLFSPLLEAAARSSEPQPAATGFTGPQPAAARSTPRVYTATAGRHRVATPCSGGGASTITPCSGGA</sequence>
<reference evidence="2 3" key="1">
    <citation type="submission" date="2021-06" db="EMBL/GenBank/DDBJ databases">
        <authorList>
            <person name="Palmer J.M."/>
        </authorList>
    </citation>
    <scope>NUCLEOTIDE SEQUENCE [LARGE SCALE GENOMIC DNA]</scope>
    <source>
        <strain evidence="2 3">AS_MEX2019</strain>
        <tissue evidence="2">Muscle</tissue>
    </source>
</reference>
<gene>
    <name evidence="2" type="ORF">AMECASPLE_028114</name>
</gene>
<accession>A0ABV0XU91</accession>
<organism evidence="2 3">
    <name type="scientific">Ameca splendens</name>
    <dbReference type="NCBI Taxonomy" id="208324"/>
    <lineage>
        <taxon>Eukaryota</taxon>
        <taxon>Metazoa</taxon>
        <taxon>Chordata</taxon>
        <taxon>Craniata</taxon>
        <taxon>Vertebrata</taxon>
        <taxon>Euteleostomi</taxon>
        <taxon>Actinopterygii</taxon>
        <taxon>Neopterygii</taxon>
        <taxon>Teleostei</taxon>
        <taxon>Neoteleostei</taxon>
        <taxon>Acanthomorphata</taxon>
        <taxon>Ovalentaria</taxon>
        <taxon>Atherinomorphae</taxon>
        <taxon>Cyprinodontiformes</taxon>
        <taxon>Goodeidae</taxon>
        <taxon>Ameca</taxon>
    </lineage>
</organism>
<feature type="region of interest" description="Disordered" evidence="1">
    <location>
        <begin position="259"/>
        <end position="282"/>
    </location>
</feature>